<proteinExistence type="predicted"/>
<sequence length="64" mass="6942">MEQSDGARKCNVRAAHDEHLTLHTPQIGECVTRCEASAINQLTGNVSTKAHAPLTQSLIQSRES</sequence>
<comment type="caution">
    <text evidence="1">The sequence shown here is derived from an EMBL/GenBank/DDBJ whole genome shotgun (WGS) entry which is preliminary data.</text>
</comment>
<gene>
    <name evidence="1" type="ORF">SUH3_07800</name>
</gene>
<keyword evidence="2" id="KW-1185">Reference proteome</keyword>
<dbReference type="EMBL" id="JAMD01000016">
    <property type="protein sequence ID" value="KEJ94275.1"/>
    <property type="molecule type" value="Genomic_DNA"/>
</dbReference>
<dbReference type="Proteomes" id="UP000027746">
    <property type="component" value="Unassembled WGS sequence"/>
</dbReference>
<protein>
    <submittedName>
        <fullName evidence="1">Uncharacterized protein</fullName>
    </submittedName>
</protein>
<dbReference type="AlphaFoldDB" id="A0A073IXC4"/>
<evidence type="ECO:0000313" key="2">
    <source>
        <dbReference type="Proteomes" id="UP000027746"/>
    </source>
</evidence>
<reference evidence="1 2" key="1">
    <citation type="submission" date="2014-01" db="EMBL/GenBank/DDBJ databases">
        <title>Sulfitobacter sp. H3 (MCCC 1A00686) Genome Sequencing.</title>
        <authorList>
            <person name="Lai Q."/>
            <person name="Hong Z."/>
        </authorList>
    </citation>
    <scope>NUCLEOTIDE SEQUENCE [LARGE SCALE GENOMIC DNA]</scope>
    <source>
        <strain evidence="1 2">H3</strain>
    </source>
</reference>
<evidence type="ECO:0000313" key="1">
    <source>
        <dbReference type="EMBL" id="KEJ94275.1"/>
    </source>
</evidence>
<organism evidence="1 2">
    <name type="scientific">Pseudosulfitobacter pseudonitzschiae</name>
    <dbReference type="NCBI Taxonomy" id="1402135"/>
    <lineage>
        <taxon>Bacteria</taxon>
        <taxon>Pseudomonadati</taxon>
        <taxon>Pseudomonadota</taxon>
        <taxon>Alphaproteobacteria</taxon>
        <taxon>Rhodobacterales</taxon>
        <taxon>Roseobacteraceae</taxon>
        <taxon>Pseudosulfitobacter</taxon>
    </lineage>
</organism>
<name>A0A073IXC4_9RHOB</name>
<accession>A0A073IXC4</accession>